<organism evidence="2 3">
    <name type="scientific">Rehmannia glutinosa</name>
    <name type="common">Chinese foxglove</name>
    <dbReference type="NCBI Taxonomy" id="99300"/>
    <lineage>
        <taxon>Eukaryota</taxon>
        <taxon>Viridiplantae</taxon>
        <taxon>Streptophyta</taxon>
        <taxon>Embryophyta</taxon>
        <taxon>Tracheophyta</taxon>
        <taxon>Spermatophyta</taxon>
        <taxon>Magnoliopsida</taxon>
        <taxon>eudicotyledons</taxon>
        <taxon>Gunneridae</taxon>
        <taxon>Pentapetalae</taxon>
        <taxon>asterids</taxon>
        <taxon>lamiids</taxon>
        <taxon>Lamiales</taxon>
        <taxon>Orobanchaceae</taxon>
        <taxon>Rehmannieae</taxon>
        <taxon>Rehmannia</taxon>
    </lineage>
</organism>
<gene>
    <name evidence="2" type="ORF">DH2020_020037</name>
</gene>
<dbReference type="Proteomes" id="UP001318860">
    <property type="component" value="Unassembled WGS sequence"/>
</dbReference>
<evidence type="ECO:0008006" key="4">
    <source>
        <dbReference type="Google" id="ProtNLM"/>
    </source>
</evidence>
<evidence type="ECO:0000256" key="1">
    <source>
        <dbReference type="ARBA" id="ARBA00009861"/>
    </source>
</evidence>
<dbReference type="InterPro" id="IPR023213">
    <property type="entry name" value="CAT-like_dom_sf"/>
</dbReference>
<keyword evidence="3" id="KW-1185">Reference proteome</keyword>
<proteinExistence type="inferred from homology"/>
<dbReference type="PANTHER" id="PTHR31642">
    <property type="entry name" value="TRICHOTHECENE 3-O-ACETYLTRANSFERASE"/>
    <property type="match status" value="1"/>
</dbReference>
<evidence type="ECO:0000313" key="3">
    <source>
        <dbReference type="Proteomes" id="UP001318860"/>
    </source>
</evidence>
<dbReference type="InterPro" id="IPR050317">
    <property type="entry name" value="Plant_Fungal_Acyltransferase"/>
</dbReference>
<name>A0ABR0WEZ4_REHGL</name>
<comment type="similarity">
    <text evidence="1">Belongs to the plant acyltransferase family.</text>
</comment>
<accession>A0ABR0WEZ4</accession>
<evidence type="ECO:0000313" key="2">
    <source>
        <dbReference type="EMBL" id="KAK6146168.1"/>
    </source>
</evidence>
<dbReference type="PANTHER" id="PTHR31642:SF231">
    <property type="entry name" value="BAHD FAMILY ACYLTRANSFERASE, CLADE V"/>
    <property type="match status" value="1"/>
</dbReference>
<comment type="caution">
    <text evidence="2">The sequence shown here is derived from an EMBL/GenBank/DDBJ whole genome shotgun (WGS) entry which is preliminary data.</text>
</comment>
<reference evidence="2 3" key="1">
    <citation type="journal article" date="2021" name="Comput. Struct. Biotechnol. J.">
        <title>De novo genome assembly of the potent medicinal plant Rehmannia glutinosa using nanopore technology.</title>
        <authorList>
            <person name="Ma L."/>
            <person name="Dong C."/>
            <person name="Song C."/>
            <person name="Wang X."/>
            <person name="Zheng X."/>
            <person name="Niu Y."/>
            <person name="Chen S."/>
            <person name="Feng W."/>
        </authorList>
    </citation>
    <scope>NUCLEOTIDE SEQUENCE [LARGE SCALE GENOMIC DNA]</scope>
    <source>
        <strain evidence="2">DH-2019</strain>
    </source>
</reference>
<dbReference type="Gene3D" id="3.30.559.10">
    <property type="entry name" value="Chloramphenicol acetyltransferase-like domain"/>
    <property type="match status" value="2"/>
</dbReference>
<dbReference type="Pfam" id="PF02458">
    <property type="entry name" value="Transferase"/>
    <property type="match status" value="1"/>
</dbReference>
<dbReference type="EMBL" id="JABTTQ020000011">
    <property type="protein sequence ID" value="KAK6146168.1"/>
    <property type="molecule type" value="Genomic_DNA"/>
</dbReference>
<sequence>MVNNTISITDQDLVKENSILLFSPNNPMPIETIFLSNIDQAVTFPVETVFFYEVPPNRPYASTADIAGNVKKAVEEVLLIPYYFMAGRLNFNDETKRLELVCNNAGALFVSAKSRFSLKDLGNLSHPNPTFHRFVHRPGLYKSLAETAVFTIQVTMFECGGFAIGFMTNHAILDGKSASEMFHNLASICRGQGLKTKHINNDRTCIKARTPPQIHFPHNEYLKLSKTTSLASSFTSQNRTSPSPLIFSDKYTHNLFTFTSQMLTLLKSKAIIKCSTFEAILAHIWRARTKANFYDYDDRESTVLFAVDVRDKMSPPLTRSFVGNAVITAFASAKARDLIEKPLSFGVEMVRKGRERVTSDYIKSVIDWLEVYKGVPKTCDGAFYVSAWWKLAFGEVDFGFGRPKHAGPIVSGNDEFVLFLSDGIDCEGKGFGGINVWMGLEKEKMERFLACVFEI</sequence>
<protein>
    <recommendedName>
        <fullName evidence="4">Omega-hydroxypalmitate O-feruloyl transferase-like protein</fullName>
    </recommendedName>
</protein>